<sequence length="152" mass="16648">MSALRRRLGRLFGARHPRMQVAALCLDPATGRVLMITSRGTGRWIIPKGWPMSGRSMAEAALQEAWEEAGVRPQPDAPMLELGRYHYDKMQDSGFGIPVEVRVFLIRVAALAESFPEAGGRERRWVAPAEAATMVAEPELAALLRGLAARAA</sequence>
<keyword evidence="3" id="KW-0378">Hydrolase</keyword>
<dbReference type="PANTHER" id="PTHR12629">
    <property type="entry name" value="DIPHOSPHOINOSITOL POLYPHOSPHATE PHOSPHOHYDROLASE"/>
    <property type="match status" value="1"/>
</dbReference>
<dbReference type="GO" id="GO:0034431">
    <property type="term" value="F:bis(5'-adenosyl)-hexaphosphatase activity"/>
    <property type="evidence" value="ECO:0007669"/>
    <property type="project" value="TreeGrafter"/>
</dbReference>
<dbReference type="GO" id="GO:0034432">
    <property type="term" value="F:bis(5'-adenosyl)-pentaphosphatase activity"/>
    <property type="evidence" value="ECO:0007669"/>
    <property type="project" value="TreeGrafter"/>
</dbReference>
<dbReference type="PANTHER" id="PTHR12629:SF0">
    <property type="entry name" value="DIPHOSPHOINOSITOL-POLYPHOSPHATE DIPHOSPHATASE"/>
    <property type="match status" value="1"/>
</dbReference>
<evidence type="ECO:0000256" key="1">
    <source>
        <dbReference type="ARBA" id="ARBA00001946"/>
    </source>
</evidence>
<dbReference type="GO" id="GO:1901909">
    <property type="term" value="P:diadenosine hexaphosphate catabolic process"/>
    <property type="evidence" value="ECO:0007669"/>
    <property type="project" value="TreeGrafter"/>
</dbReference>
<dbReference type="InterPro" id="IPR015797">
    <property type="entry name" value="NUDIX_hydrolase-like_dom_sf"/>
</dbReference>
<dbReference type="InterPro" id="IPR000086">
    <property type="entry name" value="NUDIX_hydrolase_dom"/>
</dbReference>
<dbReference type="PROSITE" id="PS51462">
    <property type="entry name" value="NUDIX"/>
    <property type="match status" value="1"/>
</dbReference>
<dbReference type="GO" id="GO:1901907">
    <property type="term" value="P:diadenosine pentaphosphate catabolic process"/>
    <property type="evidence" value="ECO:0007669"/>
    <property type="project" value="TreeGrafter"/>
</dbReference>
<name>A0A1H3AZL2_9RHOB</name>
<dbReference type="Proteomes" id="UP000182944">
    <property type="component" value="Unassembled WGS sequence"/>
</dbReference>
<evidence type="ECO:0000256" key="3">
    <source>
        <dbReference type="ARBA" id="ARBA00022801"/>
    </source>
</evidence>
<dbReference type="AlphaFoldDB" id="A0A1H3AZL2"/>
<keyword evidence="4" id="KW-0460">Magnesium</keyword>
<dbReference type="CDD" id="cd04666">
    <property type="entry name" value="NUDIX_DIPP2_like_Nudt4"/>
    <property type="match status" value="1"/>
</dbReference>
<dbReference type="EMBL" id="FNNA01000005">
    <property type="protein sequence ID" value="SDX35127.1"/>
    <property type="molecule type" value="Genomic_DNA"/>
</dbReference>
<feature type="domain" description="Nudix hydrolase" evidence="5">
    <location>
        <begin position="16"/>
        <end position="148"/>
    </location>
</feature>
<dbReference type="GO" id="GO:0046872">
    <property type="term" value="F:metal ion binding"/>
    <property type="evidence" value="ECO:0007669"/>
    <property type="project" value="UniProtKB-KW"/>
</dbReference>
<evidence type="ECO:0000259" key="5">
    <source>
        <dbReference type="PROSITE" id="PS51462"/>
    </source>
</evidence>
<keyword evidence="7" id="KW-1185">Reference proteome</keyword>
<dbReference type="GO" id="GO:0000298">
    <property type="term" value="F:endopolyphosphatase activity"/>
    <property type="evidence" value="ECO:0007669"/>
    <property type="project" value="TreeGrafter"/>
</dbReference>
<dbReference type="SUPFAM" id="SSF55811">
    <property type="entry name" value="Nudix"/>
    <property type="match status" value="1"/>
</dbReference>
<proteinExistence type="predicted"/>
<evidence type="ECO:0000256" key="2">
    <source>
        <dbReference type="ARBA" id="ARBA00022723"/>
    </source>
</evidence>
<dbReference type="GO" id="GO:0071543">
    <property type="term" value="P:diphosphoinositol polyphosphate metabolic process"/>
    <property type="evidence" value="ECO:0007669"/>
    <property type="project" value="TreeGrafter"/>
</dbReference>
<dbReference type="InterPro" id="IPR047198">
    <property type="entry name" value="DDP-like_NUDIX"/>
</dbReference>
<comment type="cofactor">
    <cofactor evidence="1">
        <name>Mg(2+)</name>
        <dbReference type="ChEBI" id="CHEBI:18420"/>
    </cofactor>
</comment>
<accession>A0A1H3AZL2</accession>
<dbReference type="STRING" id="1545044.SAMN05444276_10529"/>
<evidence type="ECO:0000256" key="4">
    <source>
        <dbReference type="ARBA" id="ARBA00022842"/>
    </source>
</evidence>
<dbReference type="Pfam" id="PF00293">
    <property type="entry name" value="NUDIX"/>
    <property type="match status" value="1"/>
</dbReference>
<keyword evidence="2" id="KW-0479">Metal-binding</keyword>
<dbReference type="GO" id="GO:0005737">
    <property type="term" value="C:cytoplasm"/>
    <property type="evidence" value="ECO:0007669"/>
    <property type="project" value="TreeGrafter"/>
</dbReference>
<dbReference type="GO" id="GO:1901911">
    <property type="term" value="P:adenosine 5'-(hexahydrogen pentaphosphate) catabolic process"/>
    <property type="evidence" value="ECO:0007669"/>
    <property type="project" value="TreeGrafter"/>
</dbReference>
<protein>
    <submittedName>
        <fullName evidence="6">8-oxo-dGTP pyrophosphatase MutT, NUDIX family</fullName>
    </submittedName>
</protein>
<evidence type="ECO:0000313" key="7">
    <source>
        <dbReference type="Proteomes" id="UP000182944"/>
    </source>
</evidence>
<dbReference type="Gene3D" id="3.90.79.10">
    <property type="entry name" value="Nucleoside Triphosphate Pyrophosphohydrolase"/>
    <property type="match status" value="1"/>
</dbReference>
<gene>
    <name evidence="6" type="ORF">SAMN05444276_10529</name>
</gene>
<organism evidence="6 7">
    <name type="scientific">Paracoccus sanguinis</name>
    <dbReference type="NCBI Taxonomy" id="1545044"/>
    <lineage>
        <taxon>Bacteria</taxon>
        <taxon>Pseudomonadati</taxon>
        <taxon>Pseudomonadota</taxon>
        <taxon>Alphaproteobacteria</taxon>
        <taxon>Rhodobacterales</taxon>
        <taxon>Paracoccaceae</taxon>
        <taxon>Paracoccus</taxon>
    </lineage>
</organism>
<dbReference type="GO" id="GO:0008486">
    <property type="term" value="F:diphosphoinositol-polyphosphate diphosphatase activity"/>
    <property type="evidence" value="ECO:0007669"/>
    <property type="project" value="TreeGrafter"/>
</dbReference>
<evidence type="ECO:0000313" key="6">
    <source>
        <dbReference type="EMBL" id="SDX35127.1"/>
    </source>
</evidence>
<reference evidence="7" key="1">
    <citation type="submission" date="2016-10" db="EMBL/GenBank/DDBJ databases">
        <authorList>
            <person name="Varghese N."/>
            <person name="Submissions S."/>
        </authorList>
    </citation>
    <scope>NUCLEOTIDE SEQUENCE [LARGE SCALE GENOMIC DNA]</scope>
    <source>
        <strain evidence="7">DSM 29303</strain>
    </source>
</reference>
<dbReference type="RefSeq" id="WP_231572857.1">
    <property type="nucleotide sequence ID" value="NZ_FNNA01000005.1"/>
</dbReference>